<evidence type="ECO:0000313" key="5">
    <source>
        <dbReference type="Proteomes" id="UP000663852"/>
    </source>
</evidence>
<evidence type="ECO:0000313" key="2">
    <source>
        <dbReference type="EMBL" id="CAF0768582.1"/>
    </source>
</evidence>
<organism evidence="2 5">
    <name type="scientific">Adineta ricciae</name>
    <name type="common">Rotifer</name>
    <dbReference type="NCBI Taxonomy" id="249248"/>
    <lineage>
        <taxon>Eukaryota</taxon>
        <taxon>Metazoa</taxon>
        <taxon>Spiralia</taxon>
        <taxon>Gnathifera</taxon>
        <taxon>Rotifera</taxon>
        <taxon>Eurotatoria</taxon>
        <taxon>Bdelloidea</taxon>
        <taxon>Adinetida</taxon>
        <taxon>Adinetidae</taxon>
        <taxon>Adineta</taxon>
    </lineage>
</organism>
<evidence type="ECO:0000313" key="4">
    <source>
        <dbReference type="Proteomes" id="UP000663828"/>
    </source>
</evidence>
<comment type="caution">
    <text evidence="2">The sequence shown here is derived from an EMBL/GenBank/DDBJ whole genome shotgun (WGS) entry which is preliminary data.</text>
</comment>
<dbReference type="EMBL" id="CAJNOJ010000008">
    <property type="protein sequence ID" value="CAF0768582.1"/>
    <property type="molecule type" value="Genomic_DNA"/>
</dbReference>
<evidence type="ECO:0000313" key="3">
    <source>
        <dbReference type="EMBL" id="CAF1231696.1"/>
    </source>
</evidence>
<sequence length="311" mass="36096">MHSNIVLRVADTRLSPQTISSSGYHSDLSSTHDSPGSSHRNGHERVEYYASIPVRTKIQTNKMTSLSQISNFLRKQYERAKSKFISEKHHSRTIKTSTKATSTTPVPYLTNSIRRPSMLSKYKQSSFIEPVRSVYVRPLHDNTLKKGPPRDYNGIYDCYSQRPSHRLTECSKFPKNSVDCSYYRPTMISNLETLTAGCCRPTFHLNKSIYSQHYYPYKYINKNYDYHPSLYAPLSDFISTTDSAFKPIKVFREQSFYHRAEPIPPSNDPCDLEVAHYLCPTPQWSNPNYFDIYNKDIPRILPRKPYTETLC</sequence>
<dbReference type="EMBL" id="CAJNOR010001993">
    <property type="protein sequence ID" value="CAF1231696.1"/>
    <property type="molecule type" value="Genomic_DNA"/>
</dbReference>
<dbReference type="Proteomes" id="UP000663852">
    <property type="component" value="Unassembled WGS sequence"/>
</dbReference>
<feature type="region of interest" description="Disordered" evidence="1">
    <location>
        <begin position="17"/>
        <end position="42"/>
    </location>
</feature>
<keyword evidence="4" id="KW-1185">Reference proteome</keyword>
<dbReference type="AlphaFoldDB" id="A0A813QII9"/>
<evidence type="ECO:0000256" key="1">
    <source>
        <dbReference type="SAM" id="MobiDB-lite"/>
    </source>
</evidence>
<protein>
    <submittedName>
        <fullName evidence="2">Uncharacterized protein</fullName>
    </submittedName>
</protein>
<feature type="region of interest" description="Disordered" evidence="1">
    <location>
        <begin position="84"/>
        <end position="109"/>
    </location>
</feature>
<name>A0A813QII9_ADIRI</name>
<reference evidence="2" key="1">
    <citation type="submission" date="2021-02" db="EMBL/GenBank/DDBJ databases">
        <authorList>
            <person name="Nowell W R."/>
        </authorList>
    </citation>
    <scope>NUCLEOTIDE SEQUENCE</scope>
</reference>
<gene>
    <name evidence="2" type="ORF">EDS130_LOCUS3175</name>
    <name evidence="3" type="ORF">XAT740_LOCUS25260</name>
</gene>
<dbReference type="OrthoDB" id="10046293at2759"/>
<feature type="compositionally biased region" description="Polar residues" evidence="1">
    <location>
        <begin position="17"/>
        <end position="39"/>
    </location>
</feature>
<feature type="compositionally biased region" description="Low complexity" evidence="1">
    <location>
        <begin position="94"/>
        <end position="104"/>
    </location>
</feature>
<proteinExistence type="predicted"/>
<accession>A0A813QII9</accession>
<dbReference type="Proteomes" id="UP000663828">
    <property type="component" value="Unassembled WGS sequence"/>
</dbReference>